<evidence type="ECO:0000256" key="6">
    <source>
        <dbReference type="ARBA" id="ARBA00023001"/>
    </source>
</evidence>
<evidence type="ECO:0000256" key="11">
    <source>
        <dbReference type="ARBA" id="ARBA00059691"/>
    </source>
</evidence>
<evidence type="ECO:0000256" key="8">
    <source>
        <dbReference type="ARBA" id="ARBA00023283"/>
    </source>
</evidence>
<dbReference type="Gene3D" id="3.20.20.80">
    <property type="entry name" value="Glycosidases"/>
    <property type="match status" value="1"/>
</dbReference>
<reference evidence="16 17" key="1">
    <citation type="journal article" date="2018" name="IMA Fungus">
        <title>IMA Genome-F 9: Draft genome sequence of Annulohypoxylon stygium, Aspergillus mulundensis, Berkeleyomyces basicola (syn. Thielaviopsis basicola), Ceratocystis smalleyi, two Cercospora beticola strains, Coleophoma cylindrospora, Fusarium fracticaudum, Phialophora cf. hyalina, and Morchella septimelata.</title>
        <authorList>
            <person name="Wingfield B.D."/>
            <person name="Bills G.F."/>
            <person name="Dong Y."/>
            <person name="Huang W."/>
            <person name="Nel W.J."/>
            <person name="Swalarsk-Parry B.S."/>
            <person name="Vaghefi N."/>
            <person name="Wilken P.M."/>
            <person name="An Z."/>
            <person name="de Beer Z.W."/>
            <person name="De Vos L."/>
            <person name="Chen L."/>
            <person name="Duong T.A."/>
            <person name="Gao Y."/>
            <person name="Hammerbacher A."/>
            <person name="Kikkert J.R."/>
            <person name="Li Y."/>
            <person name="Li H."/>
            <person name="Li K."/>
            <person name="Li Q."/>
            <person name="Liu X."/>
            <person name="Ma X."/>
            <person name="Naidoo K."/>
            <person name="Pethybridge S.J."/>
            <person name="Sun J."/>
            <person name="Steenkamp E.T."/>
            <person name="van der Nest M.A."/>
            <person name="van Wyk S."/>
            <person name="Wingfield M.J."/>
            <person name="Xiong C."/>
            <person name="Yue Q."/>
            <person name="Zhang X."/>
        </authorList>
    </citation>
    <scope>NUCLEOTIDE SEQUENCE [LARGE SCALE GENOMIC DNA]</scope>
    <source>
        <strain evidence="16 17">BP5796</strain>
    </source>
</reference>
<dbReference type="OrthoDB" id="5823761at2759"/>
<comment type="similarity">
    <text evidence="2 13">Belongs to the glycosyl hydrolase 5 (cellulase A) family.</text>
</comment>
<evidence type="ECO:0000313" key="17">
    <source>
        <dbReference type="Proteomes" id="UP000256328"/>
    </source>
</evidence>
<evidence type="ECO:0000256" key="9">
    <source>
        <dbReference type="ARBA" id="ARBA00023295"/>
    </source>
</evidence>
<evidence type="ECO:0000256" key="2">
    <source>
        <dbReference type="ARBA" id="ARBA00005641"/>
    </source>
</evidence>
<comment type="catalytic activity">
    <reaction evidence="1">
        <text>Endohydrolysis of (1-&gt;4)-beta-D-glucosidic linkages in cellulose, lichenin and cereal beta-D-glucans.</text>
        <dbReference type="EC" id="3.2.1.4"/>
    </reaction>
</comment>
<evidence type="ECO:0000259" key="15">
    <source>
        <dbReference type="Pfam" id="PF00150"/>
    </source>
</evidence>
<dbReference type="PANTHER" id="PTHR34142:SF5">
    <property type="entry name" value="CBM1 DOMAIN-CONTAINING PROTEIN"/>
    <property type="match status" value="1"/>
</dbReference>
<proteinExistence type="inferred from homology"/>
<evidence type="ECO:0000256" key="3">
    <source>
        <dbReference type="ARBA" id="ARBA00012601"/>
    </source>
</evidence>
<comment type="caution">
    <text evidence="16">The sequence shown here is derived from an EMBL/GenBank/DDBJ whole genome shotgun (WGS) entry which is preliminary data.</text>
</comment>
<dbReference type="PANTHER" id="PTHR34142">
    <property type="entry name" value="ENDO-BETA-1,4-GLUCANASE A"/>
    <property type="match status" value="1"/>
</dbReference>
<keyword evidence="17" id="KW-1185">Reference proteome</keyword>
<dbReference type="GO" id="GO:0030245">
    <property type="term" value="P:cellulose catabolic process"/>
    <property type="evidence" value="ECO:0007669"/>
    <property type="project" value="UniProtKB-KW"/>
</dbReference>
<evidence type="ECO:0000256" key="10">
    <source>
        <dbReference type="ARBA" id="ARBA00023326"/>
    </source>
</evidence>
<dbReference type="Pfam" id="PF00150">
    <property type="entry name" value="Cellulase"/>
    <property type="match status" value="1"/>
</dbReference>
<keyword evidence="4 14" id="KW-0732">Signal</keyword>
<keyword evidence="9 13" id="KW-0326">Glycosidase</keyword>
<dbReference type="AlphaFoldDB" id="A0A3D8RWE6"/>
<sequence length="355" mass="37371">MLPFWITLAGAGLASAATKFAGVNIAGFDFGADTTGTANLASALPPLTALNGPDGGGQMAHFATNDGLNMFRLPVTWQYLINNNSTVTDTSTLDATNFGKYDMLMQSCLSTGANCILNVHNYARFNNKVIGQGGPTDAAFANLWSQLATKYANNTKVIFGVMNEPHDLPNLSTWTKTVQAAVTAIRKTGATNHMILLPGTDFSGAQTFISNGSAGNLSTVVNLDNSTTNLVFDVHKYLDSDGSGTHTDCVSDHVTDTFTPLAAFLKTAQRTAMLSETGGGNTTSCLTDLCQTLSFINTNSDVFMGYAGWAAGGFDQTYALAETPIKAANGNYTDVPIVTQCIVGTRKNSTSTASR</sequence>
<dbReference type="InterPro" id="IPR018087">
    <property type="entry name" value="Glyco_hydro_5_CS"/>
</dbReference>
<evidence type="ECO:0000256" key="4">
    <source>
        <dbReference type="ARBA" id="ARBA00022729"/>
    </source>
</evidence>
<organism evidence="16 17">
    <name type="scientific">Coleophoma crateriformis</name>
    <dbReference type="NCBI Taxonomy" id="565419"/>
    <lineage>
        <taxon>Eukaryota</taxon>
        <taxon>Fungi</taxon>
        <taxon>Dikarya</taxon>
        <taxon>Ascomycota</taxon>
        <taxon>Pezizomycotina</taxon>
        <taxon>Leotiomycetes</taxon>
        <taxon>Helotiales</taxon>
        <taxon>Dermateaceae</taxon>
        <taxon>Coleophoma</taxon>
    </lineage>
</organism>
<evidence type="ECO:0000256" key="14">
    <source>
        <dbReference type="SAM" id="SignalP"/>
    </source>
</evidence>
<feature type="chain" id="PRO_5017547146" description="Endoglucanase EG-II" evidence="14">
    <location>
        <begin position="17"/>
        <end position="355"/>
    </location>
</feature>
<keyword evidence="10" id="KW-0624">Polysaccharide degradation</keyword>
<dbReference type="GO" id="GO:0008810">
    <property type="term" value="F:cellulase activity"/>
    <property type="evidence" value="ECO:0007669"/>
    <property type="project" value="UniProtKB-EC"/>
</dbReference>
<dbReference type="EMBL" id="PDLN01000008">
    <property type="protein sequence ID" value="RDW78318.1"/>
    <property type="molecule type" value="Genomic_DNA"/>
</dbReference>
<keyword evidence="5 13" id="KW-0378">Hydrolase</keyword>
<evidence type="ECO:0000313" key="16">
    <source>
        <dbReference type="EMBL" id="RDW78318.1"/>
    </source>
</evidence>
<gene>
    <name evidence="16" type="ORF">BP5796_06170</name>
</gene>
<evidence type="ECO:0000256" key="13">
    <source>
        <dbReference type="RuleBase" id="RU361153"/>
    </source>
</evidence>
<dbReference type="PROSITE" id="PS00659">
    <property type="entry name" value="GLYCOSYL_HYDROL_F5"/>
    <property type="match status" value="1"/>
</dbReference>
<dbReference type="InterPro" id="IPR001547">
    <property type="entry name" value="Glyco_hydro_5"/>
</dbReference>
<protein>
    <recommendedName>
        <fullName evidence="12">Endoglucanase EG-II</fullName>
        <ecNumber evidence="3">3.2.1.4</ecNumber>
    </recommendedName>
</protein>
<evidence type="ECO:0000256" key="5">
    <source>
        <dbReference type="ARBA" id="ARBA00022801"/>
    </source>
</evidence>
<dbReference type="EC" id="3.2.1.4" evidence="3"/>
<comment type="function">
    <text evidence="11">Endoglucanase (EG) that cleaves the internal beta-1,4-glucosidic bonds in cellulose. The degradation of cellulose involves an interplay between different cellulolytic enzymes. Hydrolysis starts with EGs, which cut internal glycosidic linkages to reduce the polymerization degree of the substrate and creates new chain ends for exocellobiohydrolases (CBHs). The CBH release the disaccharide cellobiose from the non-reducing end of the cellulose polymer chain. Finally, beta-1,4-glucosidases hydrolyze the cellobiose and other short cello-oligosaccharides into glucose units.</text>
</comment>
<feature type="domain" description="Glycoside hydrolase family 5" evidence="15">
    <location>
        <begin position="57"/>
        <end position="311"/>
    </location>
</feature>
<name>A0A3D8RWE6_9HELO</name>
<evidence type="ECO:0000256" key="12">
    <source>
        <dbReference type="ARBA" id="ARBA00074271"/>
    </source>
</evidence>
<feature type="signal peptide" evidence="14">
    <location>
        <begin position="1"/>
        <end position="16"/>
    </location>
</feature>
<evidence type="ECO:0000256" key="7">
    <source>
        <dbReference type="ARBA" id="ARBA00023277"/>
    </source>
</evidence>
<evidence type="ECO:0000256" key="1">
    <source>
        <dbReference type="ARBA" id="ARBA00000966"/>
    </source>
</evidence>
<dbReference type="SUPFAM" id="SSF51445">
    <property type="entry name" value="(Trans)glycosidases"/>
    <property type="match status" value="1"/>
</dbReference>
<dbReference type="Proteomes" id="UP000256328">
    <property type="component" value="Unassembled WGS sequence"/>
</dbReference>
<keyword evidence="7" id="KW-0119">Carbohydrate metabolism</keyword>
<keyword evidence="8" id="KW-0873">Pyrrolidone carboxylic acid</keyword>
<dbReference type="FunFam" id="3.20.20.80:FF:000124">
    <property type="entry name" value="Exported cellulase"/>
    <property type="match status" value="1"/>
</dbReference>
<accession>A0A3D8RWE6</accession>
<keyword evidence="6" id="KW-0136">Cellulose degradation</keyword>
<dbReference type="InterPro" id="IPR017853">
    <property type="entry name" value="GH"/>
</dbReference>